<dbReference type="EMBL" id="QVQW01000028">
    <property type="protein sequence ID" value="RKU44726.1"/>
    <property type="molecule type" value="Genomic_DNA"/>
</dbReference>
<dbReference type="OrthoDB" id="5339776at2759"/>
<dbReference type="STRING" id="177199.A0A420YA01"/>
<evidence type="ECO:0000256" key="1">
    <source>
        <dbReference type="SAM" id="MobiDB-lite"/>
    </source>
</evidence>
<evidence type="ECO:0000313" key="2">
    <source>
        <dbReference type="EMBL" id="RKU44726.1"/>
    </source>
</evidence>
<dbReference type="AlphaFoldDB" id="A0A420YA01"/>
<feature type="compositionally biased region" description="Basic and acidic residues" evidence="1">
    <location>
        <begin position="382"/>
        <end position="393"/>
    </location>
</feature>
<feature type="compositionally biased region" description="Low complexity" evidence="1">
    <location>
        <begin position="356"/>
        <end position="365"/>
    </location>
</feature>
<keyword evidence="3" id="KW-1185">Reference proteome</keyword>
<feature type="compositionally biased region" description="Polar residues" evidence="1">
    <location>
        <begin position="103"/>
        <end position="115"/>
    </location>
</feature>
<feature type="region of interest" description="Disordered" evidence="1">
    <location>
        <begin position="1"/>
        <end position="24"/>
    </location>
</feature>
<accession>A0A420YA01</accession>
<dbReference type="Proteomes" id="UP000275385">
    <property type="component" value="Unassembled WGS sequence"/>
</dbReference>
<dbReference type="InterPro" id="IPR025040">
    <property type="entry name" value="DUF3984"/>
</dbReference>
<feature type="region of interest" description="Disordered" evidence="1">
    <location>
        <begin position="327"/>
        <end position="398"/>
    </location>
</feature>
<organism evidence="2 3">
    <name type="scientific">Coniochaeta pulveracea</name>
    <dbReference type="NCBI Taxonomy" id="177199"/>
    <lineage>
        <taxon>Eukaryota</taxon>
        <taxon>Fungi</taxon>
        <taxon>Dikarya</taxon>
        <taxon>Ascomycota</taxon>
        <taxon>Pezizomycotina</taxon>
        <taxon>Sordariomycetes</taxon>
        <taxon>Sordariomycetidae</taxon>
        <taxon>Coniochaetales</taxon>
        <taxon>Coniochaetaceae</taxon>
        <taxon>Coniochaeta</taxon>
    </lineage>
</organism>
<feature type="compositionally biased region" description="Acidic residues" evidence="1">
    <location>
        <begin position="329"/>
        <end position="346"/>
    </location>
</feature>
<feature type="region of interest" description="Disordered" evidence="1">
    <location>
        <begin position="61"/>
        <end position="135"/>
    </location>
</feature>
<evidence type="ECO:0000313" key="3">
    <source>
        <dbReference type="Proteomes" id="UP000275385"/>
    </source>
</evidence>
<feature type="region of interest" description="Disordered" evidence="1">
    <location>
        <begin position="226"/>
        <end position="277"/>
    </location>
</feature>
<comment type="caution">
    <text evidence="2">The sequence shown here is derived from an EMBL/GenBank/DDBJ whole genome shotgun (WGS) entry which is preliminary data.</text>
</comment>
<protein>
    <submittedName>
        <fullName evidence="2">Uncharacterized protein</fullName>
    </submittedName>
</protein>
<feature type="compositionally biased region" description="Polar residues" evidence="1">
    <location>
        <begin position="61"/>
        <end position="70"/>
    </location>
</feature>
<feature type="compositionally biased region" description="Polar residues" evidence="1">
    <location>
        <begin position="79"/>
        <end position="96"/>
    </location>
</feature>
<proteinExistence type="predicted"/>
<name>A0A420YA01_9PEZI</name>
<sequence length="411" mass="44984">MDVAYNQHASHVRRKNRSSTNLNSLSLAPLTTRLPLNDLDNTTVDDSPSLNSAPAVHYSTSYLQGKSAPTTPRLLSRSPGPNQSRSQPHSRGSSTPARLPISKSATHLPHQSSRGPKQKRGNGSNGGHKELATTDTDWVLRTGALMWTETRESKGQAWLLSRASSTSLAGSGSDDERSDDNIFEQLARERSYGSRHASRRGSLELIGAVDDERVYVSSPVASRFGSRAQSRAHSRAGSVRGGVLTPKDRRSMDGYFPNEENHHRGEEEFEEEEYAGPDFVNLDEKLETVEEITSGDDEAQVRRLVKNGGTGSGTWLGNVLGNWGLSSVEENEEEESEKEAEADETPTEGLGNRVGSSSDRSSSQQPRRRSSIRPFENIAVAEEERIPPPKENEGGWQDAAWLLTVASKVLL</sequence>
<reference evidence="2 3" key="1">
    <citation type="submission" date="2018-08" db="EMBL/GenBank/DDBJ databases">
        <title>Draft genome of the lignicolous fungus Coniochaeta pulveracea.</title>
        <authorList>
            <person name="Borstlap C.J."/>
            <person name="De Witt R.N."/>
            <person name="Botha A."/>
            <person name="Volschenk H."/>
        </authorList>
    </citation>
    <scope>NUCLEOTIDE SEQUENCE [LARGE SCALE GENOMIC DNA]</scope>
    <source>
        <strain evidence="2 3">CAB683</strain>
    </source>
</reference>
<dbReference type="Pfam" id="PF13136">
    <property type="entry name" value="DUF3984"/>
    <property type="match status" value="1"/>
</dbReference>
<gene>
    <name evidence="2" type="ORF">DL546_007260</name>
</gene>